<accession>A0A9W8AKV5</accession>
<dbReference type="PANTHER" id="PTHR12959">
    <property type="entry name" value="GPI TRANSAMIDASE COMPONENT PIG-T-RELATED"/>
    <property type="match status" value="1"/>
</dbReference>
<dbReference type="OrthoDB" id="331263at2759"/>
<dbReference type="EMBL" id="JANBPT010000015">
    <property type="protein sequence ID" value="KAJ1930122.1"/>
    <property type="molecule type" value="Genomic_DNA"/>
</dbReference>
<feature type="signal peptide" evidence="2">
    <location>
        <begin position="1"/>
        <end position="21"/>
    </location>
</feature>
<reference evidence="3" key="1">
    <citation type="submission" date="2022-07" db="EMBL/GenBank/DDBJ databases">
        <title>Phylogenomic reconstructions and comparative analyses of Kickxellomycotina fungi.</title>
        <authorList>
            <person name="Reynolds N.K."/>
            <person name="Stajich J.E."/>
            <person name="Barry K."/>
            <person name="Grigoriev I.V."/>
            <person name="Crous P."/>
            <person name="Smith M.E."/>
        </authorList>
    </citation>
    <scope>NUCLEOTIDE SEQUENCE</scope>
    <source>
        <strain evidence="3">RSA 861</strain>
    </source>
</reference>
<keyword evidence="1" id="KW-1133">Transmembrane helix</keyword>
<feature type="chain" id="PRO_5040878130" evidence="2">
    <location>
        <begin position="22"/>
        <end position="610"/>
    </location>
</feature>
<dbReference type="GO" id="GO:0042765">
    <property type="term" value="C:GPI-anchor transamidase complex"/>
    <property type="evidence" value="ECO:0007669"/>
    <property type="project" value="InterPro"/>
</dbReference>
<organism evidence="3 4">
    <name type="scientific">Tieghemiomyces parasiticus</name>
    <dbReference type="NCBI Taxonomy" id="78921"/>
    <lineage>
        <taxon>Eukaryota</taxon>
        <taxon>Fungi</taxon>
        <taxon>Fungi incertae sedis</taxon>
        <taxon>Zoopagomycota</taxon>
        <taxon>Kickxellomycotina</taxon>
        <taxon>Dimargaritomycetes</taxon>
        <taxon>Dimargaritales</taxon>
        <taxon>Dimargaritaceae</taxon>
        <taxon>Tieghemiomyces</taxon>
    </lineage>
</organism>
<feature type="transmembrane region" description="Helical" evidence="1">
    <location>
        <begin position="567"/>
        <end position="587"/>
    </location>
</feature>
<evidence type="ECO:0000256" key="1">
    <source>
        <dbReference type="SAM" id="Phobius"/>
    </source>
</evidence>
<comment type="caution">
    <text evidence="3">The sequence shown here is derived from an EMBL/GenBank/DDBJ whole genome shotgun (WGS) entry which is preliminary data.</text>
</comment>
<gene>
    <name evidence="3" type="primary">GPI16_1</name>
    <name evidence="3" type="ORF">IWQ60_000596</name>
</gene>
<evidence type="ECO:0000313" key="3">
    <source>
        <dbReference type="EMBL" id="KAJ1930122.1"/>
    </source>
</evidence>
<dbReference type="InterPro" id="IPR007245">
    <property type="entry name" value="PIG-T"/>
</dbReference>
<dbReference type="GO" id="GO:0016255">
    <property type="term" value="P:attachment of GPI anchor to protein"/>
    <property type="evidence" value="ECO:0007669"/>
    <property type="project" value="InterPro"/>
</dbReference>
<keyword evidence="4" id="KW-1185">Reference proteome</keyword>
<dbReference type="Proteomes" id="UP001150569">
    <property type="component" value="Unassembled WGS sequence"/>
</dbReference>
<keyword evidence="1" id="KW-0812">Transmembrane</keyword>
<dbReference type="AlphaFoldDB" id="A0A9W8AKV5"/>
<protein>
    <submittedName>
        <fullName evidence="3">Subunit of the glycosylphosphatidylinositol transamidase complex-like protein</fullName>
    </submittedName>
</protein>
<dbReference type="PANTHER" id="PTHR12959:SF11">
    <property type="entry name" value="GPI TRANSAMIDASE COMPONENT PIG-T"/>
    <property type="match status" value="1"/>
</dbReference>
<keyword evidence="1" id="KW-0472">Membrane</keyword>
<keyword evidence="2" id="KW-0732">Signal</keyword>
<evidence type="ECO:0000256" key="2">
    <source>
        <dbReference type="SAM" id="SignalP"/>
    </source>
</evidence>
<name>A0A9W8AKV5_9FUNG</name>
<evidence type="ECO:0000313" key="4">
    <source>
        <dbReference type="Proteomes" id="UP001150569"/>
    </source>
</evidence>
<dbReference type="Pfam" id="PF04113">
    <property type="entry name" value="Gpi16"/>
    <property type="match status" value="2"/>
</dbReference>
<sequence>MRSLHITTGLLLACTAPWVSGSRPFPETFDEQLLVHPLTADKILSHFDFQVRVPSPALGSSDDQHYRLFPRLIGQIIQKYEVEEFHLTFTQGHWDYERWGYPPEVSSAPSLELRTRLRDSPDLEERWQGFNNALSGLFCASINFIDETTTSEPRWSFQPAEELRSVLQQPTTPFPAISPALLPVTGANGTTPTVLRHSFLARENVCTENLTPWIKLLPCQAQAGLAGLLNSYRLYDTHFHSMGIHVTSVCPDARCIQRELQTRQTLTVVSDRHRVAYQPTALLASLFDRRLTGACPLARSSRVLVTVPETGGVRLDTDPTAWLPATSLPGHRVAEFDLYHLASQQPHPGTGIDLALTWPTVDSSLGLPAPVVPLTVHRQVAGHGLERGHLLVTITNRGDQPQTVTYLDTLPWYLNVYFHTLAFHTHSLEDATGGSGDLSPTAPVDMYLQTSLDHGRPSAMELKLVLAPRSRTTLTMDFDKAFLKYTEHPPDANRGLNVGSAILTALDLPAPVVSSCTYQRLLLRAGTSRTTDKHDEEKMVTACLTRLYTELFLVNLPTPDFSMPYNVIAFTCTVLAFFFGSMFNALIRGYTAVEVEGELKAGEPEAKKVD</sequence>
<proteinExistence type="predicted"/>